<organism evidence="1 2">
    <name type="scientific">Spirosoma aureum</name>
    <dbReference type="NCBI Taxonomy" id="2692134"/>
    <lineage>
        <taxon>Bacteria</taxon>
        <taxon>Pseudomonadati</taxon>
        <taxon>Bacteroidota</taxon>
        <taxon>Cytophagia</taxon>
        <taxon>Cytophagales</taxon>
        <taxon>Cytophagaceae</taxon>
        <taxon>Spirosoma</taxon>
    </lineage>
</organism>
<gene>
    <name evidence="1" type="ORF">G8759_28575</name>
</gene>
<name>A0A6G9B012_9BACT</name>
<sequence length="95" mass="10600">MAGLAILTGYLFYSWQPHYKVQVFNTSSGWGYDILDNGKPFIHQPTIPGVPGVVGFTNSEQAQRVGERVVEKLQEEQAMPTLTHDELRQLGVTIP</sequence>
<dbReference type="EMBL" id="CP050063">
    <property type="protein sequence ID" value="QIP17994.1"/>
    <property type="molecule type" value="Genomic_DNA"/>
</dbReference>
<dbReference type="Pfam" id="PF16250">
    <property type="entry name" value="DUF4907"/>
    <property type="match status" value="1"/>
</dbReference>
<reference evidence="1 2" key="1">
    <citation type="submission" date="2020-03" db="EMBL/GenBank/DDBJ databases">
        <authorList>
            <person name="Kim M.K."/>
        </authorList>
    </citation>
    <scope>NUCLEOTIDE SEQUENCE [LARGE SCALE GENOMIC DNA]</scope>
    <source>
        <strain evidence="1 2">BT328</strain>
    </source>
</reference>
<dbReference type="AlphaFoldDB" id="A0A6G9B012"/>
<keyword evidence="2" id="KW-1185">Reference proteome</keyword>
<dbReference type="KEGG" id="spib:G8759_28575"/>
<accession>A0A6G9B012</accession>
<evidence type="ECO:0000313" key="2">
    <source>
        <dbReference type="Proteomes" id="UP000501802"/>
    </source>
</evidence>
<dbReference type="InterPro" id="IPR032593">
    <property type="entry name" value="DUF4907"/>
</dbReference>
<dbReference type="Proteomes" id="UP000501802">
    <property type="component" value="Chromosome"/>
</dbReference>
<protein>
    <submittedName>
        <fullName evidence="1">DUF4907 domain-containing protein</fullName>
    </submittedName>
</protein>
<proteinExistence type="predicted"/>
<evidence type="ECO:0000313" key="1">
    <source>
        <dbReference type="EMBL" id="QIP17994.1"/>
    </source>
</evidence>